<feature type="binding site" description="covalent" evidence="6">
    <location>
        <position position="78"/>
    </location>
    <ligand>
        <name>heme c</name>
        <dbReference type="ChEBI" id="CHEBI:61717"/>
    </ligand>
</feature>
<organism evidence="10 11">
    <name type="scientific">Desulfuribacillus alkaliarsenatis</name>
    <dbReference type="NCBI Taxonomy" id="766136"/>
    <lineage>
        <taxon>Bacteria</taxon>
        <taxon>Bacillati</taxon>
        <taxon>Bacillota</taxon>
        <taxon>Desulfuribacillia</taxon>
        <taxon>Desulfuribacillales</taxon>
        <taxon>Desulfuribacillaceae</taxon>
        <taxon>Desulfuribacillus</taxon>
    </lineage>
</organism>
<sequence>MKQFKVVKIDKKHWMWLGISVTIVSLAIILSMCTGSPFIGDRTNTEASSENVEESKEQSTAEIEQQRMNAKRWYNQSCALCHGEQLEGRLQNPPLLNTAKKYTADQVYTIIIDGRGDMTGGFLQGDEARAVAEWLIEIDK</sequence>
<dbReference type="PROSITE" id="PS51007">
    <property type="entry name" value="CYTC"/>
    <property type="match status" value="1"/>
</dbReference>
<dbReference type="GO" id="GO:0005506">
    <property type="term" value="F:iron ion binding"/>
    <property type="evidence" value="ECO:0007669"/>
    <property type="project" value="InterPro"/>
</dbReference>
<protein>
    <recommendedName>
        <fullName evidence="9">Cytochrome c domain-containing protein</fullName>
    </recommendedName>
</protein>
<dbReference type="GO" id="GO:0009055">
    <property type="term" value="F:electron transfer activity"/>
    <property type="evidence" value="ECO:0007669"/>
    <property type="project" value="InterPro"/>
</dbReference>
<keyword evidence="5 7" id="KW-0408">Iron</keyword>
<dbReference type="OrthoDB" id="7933886at2"/>
<dbReference type="STRING" id="766136.BHF68_13320"/>
<keyword evidence="3 7" id="KW-0479">Metal-binding</keyword>
<feature type="binding site" description="axial binding residue" evidence="7">
    <location>
        <position position="82"/>
    </location>
    <ligand>
        <name>heme c</name>
        <dbReference type="ChEBI" id="CHEBI:61717"/>
    </ligand>
    <ligandPart>
        <name>Fe</name>
        <dbReference type="ChEBI" id="CHEBI:18248"/>
    </ligandPart>
</feature>
<evidence type="ECO:0000313" key="11">
    <source>
        <dbReference type="Proteomes" id="UP000094296"/>
    </source>
</evidence>
<feature type="domain" description="Cytochrome c" evidence="9">
    <location>
        <begin position="65"/>
        <end position="139"/>
    </location>
</feature>
<dbReference type="GO" id="GO:0016020">
    <property type="term" value="C:membrane"/>
    <property type="evidence" value="ECO:0007669"/>
    <property type="project" value="InterPro"/>
</dbReference>
<proteinExistence type="predicted"/>
<dbReference type="GO" id="GO:0020037">
    <property type="term" value="F:heme binding"/>
    <property type="evidence" value="ECO:0007669"/>
    <property type="project" value="InterPro"/>
</dbReference>
<evidence type="ECO:0000256" key="6">
    <source>
        <dbReference type="PIRSR" id="PIRSR000025-1"/>
    </source>
</evidence>
<keyword evidence="1" id="KW-0813">Transport</keyword>
<dbReference type="PANTHER" id="PTHR37823:SF3">
    <property type="entry name" value="CYTOCHROME C-551"/>
    <property type="match status" value="1"/>
</dbReference>
<evidence type="ECO:0000256" key="1">
    <source>
        <dbReference type="ARBA" id="ARBA00022448"/>
    </source>
</evidence>
<name>A0A1E5G3Z9_9FIRM</name>
<dbReference type="SUPFAM" id="SSF46626">
    <property type="entry name" value="Cytochrome c"/>
    <property type="match status" value="1"/>
</dbReference>
<keyword evidence="2 6" id="KW-0349">Heme</keyword>
<evidence type="ECO:0000256" key="7">
    <source>
        <dbReference type="PIRSR" id="PIRSR000025-2"/>
    </source>
</evidence>
<keyword evidence="4" id="KW-0249">Electron transport</keyword>
<evidence type="ECO:0000256" key="4">
    <source>
        <dbReference type="ARBA" id="ARBA00022982"/>
    </source>
</evidence>
<dbReference type="InterPro" id="IPR012218">
    <property type="entry name" value="Cyt_c_BACSU-c550-type"/>
</dbReference>
<dbReference type="AlphaFoldDB" id="A0A1E5G3Z9"/>
<evidence type="ECO:0000313" key="10">
    <source>
        <dbReference type="EMBL" id="OEF97810.1"/>
    </source>
</evidence>
<accession>A0A1E5G3Z9</accession>
<evidence type="ECO:0000256" key="8">
    <source>
        <dbReference type="SAM" id="MobiDB-lite"/>
    </source>
</evidence>
<feature type="binding site" description="covalent" evidence="6">
    <location>
        <position position="81"/>
    </location>
    <ligand>
        <name>heme c</name>
        <dbReference type="ChEBI" id="CHEBI:61717"/>
    </ligand>
</feature>
<dbReference type="InterPro" id="IPR036909">
    <property type="entry name" value="Cyt_c-like_dom_sf"/>
</dbReference>
<dbReference type="PIRSF" id="PIRSF000025">
    <property type="entry name" value="Cytc_Bsub_c550"/>
    <property type="match status" value="1"/>
</dbReference>
<evidence type="ECO:0000256" key="3">
    <source>
        <dbReference type="ARBA" id="ARBA00022723"/>
    </source>
</evidence>
<keyword evidence="11" id="KW-1185">Reference proteome</keyword>
<dbReference type="RefSeq" id="WP_069642441.1">
    <property type="nucleotide sequence ID" value="NZ_MIJE01000003.1"/>
</dbReference>
<feature type="region of interest" description="Disordered" evidence="8">
    <location>
        <begin position="41"/>
        <end position="65"/>
    </location>
</feature>
<reference evidence="10 11" key="1">
    <citation type="submission" date="2016-09" db="EMBL/GenBank/DDBJ databases">
        <title>Draft genome sequence for the type strain of Desulfuribacillus alkaliarsenatis AHT28, an obligately anaerobic, sulfidogenic bacterium isolated from Russian soda lake sediments.</title>
        <authorList>
            <person name="Abin C.A."/>
            <person name="Hollibaugh J.T."/>
        </authorList>
    </citation>
    <scope>NUCLEOTIDE SEQUENCE [LARGE SCALE GENOMIC DNA]</scope>
    <source>
        <strain evidence="10 11">AHT28</strain>
    </source>
</reference>
<dbReference type="InterPro" id="IPR051811">
    <property type="entry name" value="Cytochrome_c550/c551-like"/>
</dbReference>
<comment type="PTM">
    <text evidence="6">Binds 1 heme c group covalently per subunit.</text>
</comment>
<dbReference type="EMBL" id="MIJE01000003">
    <property type="protein sequence ID" value="OEF97810.1"/>
    <property type="molecule type" value="Genomic_DNA"/>
</dbReference>
<evidence type="ECO:0000259" key="9">
    <source>
        <dbReference type="PROSITE" id="PS51007"/>
    </source>
</evidence>
<comment type="caution">
    <text evidence="10">The sequence shown here is derived from an EMBL/GenBank/DDBJ whole genome shotgun (WGS) entry which is preliminary data.</text>
</comment>
<dbReference type="Proteomes" id="UP000094296">
    <property type="component" value="Unassembled WGS sequence"/>
</dbReference>
<evidence type="ECO:0000256" key="5">
    <source>
        <dbReference type="ARBA" id="ARBA00023004"/>
    </source>
</evidence>
<gene>
    <name evidence="10" type="ORF">BHF68_13320</name>
</gene>
<evidence type="ECO:0000256" key="2">
    <source>
        <dbReference type="ARBA" id="ARBA00022617"/>
    </source>
</evidence>
<dbReference type="Pfam" id="PF13442">
    <property type="entry name" value="Cytochrome_CBB3"/>
    <property type="match status" value="1"/>
</dbReference>
<dbReference type="Gene3D" id="1.10.760.10">
    <property type="entry name" value="Cytochrome c-like domain"/>
    <property type="match status" value="1"/>
</dbReference>
<dbReference type="PANTHER" id="PTHR37823">
    <property type="entry name" value="CYTOCHROME C-553-LIKE"/>
    <property type="match status" value="1"/>
</dbReference>
<dbReference type="InterPro" id="IPR009056">
    <property type="entry name" value="Cyt_c-like_dom"/>
</dbReference>
<feature type="binding site" description="axial binding residue" evidence="7">
    <location>
        <position position="118"/>
    </location>
    <ligand>
        <name>heme c</name>
        <dbReference type="ChEBI" id="CHEBI:61717"/>
    </ligand>
    <ligandPart>
        <name>Fe</name>
        <dbReference type="ChEBI" id="CHEBI:18248"/>
    </ligandPart>
</feature>